<reference evidence="1" key="1">
    <citation type="submission" date="2014-11" db="EMBL/GenBank/DDBJ databases">
        <authorList>
            <person name="Amaro Gonzalez C."/>
        </authorList>
    </citation>
    <scope>NUCLEOTIDE SEQUENCE</scope>
</reference>
<dbReference type="AlphaFoldDB" id="A0A0E9TTY6"/>
<protein>
    <submittedName>
        <fullName evidence="1">Uncharacterized protein</fullName>
    </submittedName>
</protein>
<reference evidence="1" key="2">
    <citation type="journal article" date="2015" name="Fish Shellfish Immunol.">
        <title>Early steps in the European eel (Anguilla anguilla)-Vibrio vulnificus interaction in the gills: Role of the RtxA13 toxin.</title>
        <authorList>
            <person name="Callol A."/>
            <person name="Pajuelo D."/>
            <person name="Ebbesson L."/>
            <person name="Teles M."/>
            <person name="MacKenzie S."/>
            <person name="Amaro C."/>
        </authorList>
    </citation>
    <scope>NUCLEOTIDE SEQUENCE</scope>
</reference>
<organism evidence="1">
    <name type="scientific">Anguilla anguilla</name>
    <name type="common">European freshwater eel</name>
    <name type="synonym">Muraena anguilla</name>
    <dbReference type="NCBI Taxonomy" id="7936"/>
    <lineage>
        <taxon>Eukaryota</taxon>
        <taxon>Metazoa</taxon>
        <taxon>Chordata</taxon>
        <taxon>Craniata</taxon>
        <taxon>Vertebrata</taxon>
        <taxon>Euteleostomi</taxon>
        <taxon>Actinopterygii</taxon>
        <taxon>Neopterygii</taxon>
        <taxon>Teleostei</taxon>
        <taxon>Anguilliformes</taxon>
        <taxon>Anguillidae</taxon>
        <taxon>Anguilla</taxon>
    </lineage>
</organism>
<accession>A0A0E9TTY6</accession>
<evidence type="ECO:0000313" key="1">
    <source>
        <dbReference type="EMBL" id="JAH56912.1"/>
    </source>
</evidence>
<name>A0A0E9TTY6_ANGAN</name>
<sequence>MSVVVEVSERGDGELLVGGILSKK</sequence>
<dbReference type="EMBL" id="GBXM01051665">
    <property type="protein sequence ID" value="JAH56912.1"/>
    <property type="molecule type" value="Transcribed_RNA"/>
</dbReference>
<proteinExistence type="predicted"/>